<accession>A0ABP0CVL7</accession>
<evidence type="ECO:0000256" key="1">
    <source>
        <dbReference type="SAM" id="MobiDB-lite"/>
    </source>
</evidence>
<reference evidence="2 3" key="1">
    <citation type="submission" date="2024-01" db="EMBL/GenBank/DDBJ databases">
        <authorList>
            <person name="Allen C."/>
            <person name="Tagirdzhanova G."/>
        </authorList>
    </citation>
    <scope>NUCLEOTIDE SEQUENCE [LARGE SCALE GENOMIC DNA]</scope>
</reference>
<feature type="region of interest" description="Disordered" evidence="1">
    <location>
        <begin position="1"/>
        <end position="140"/>
    </location>
</feature>
<evidence type="ECO:0000313" key="3">
    <source>
        <dbReference type="Proteomes" id="UP001642405"/>
    </source>
</evidence>
<name>A0ABP0CVL7_9PEZI</name>
<gene>
    <name evidence="2" type="ORF">SCUCBS95973_009318</name>
</gene>
<protein>
    <submittedName>
        <fullName evidence="2">Uncharacterized protein</fullName>
    </submittedName>
</protein>
<feature type="compositionally biased region" description="Basic and acidic residues" evidence="1">
    <location>
        <begin position="67"/>
        <end position="77"/>
    </location>
</feature>
<organism evidence="2 3">
    <name type="scientific">Sporothrix curviconia</name>
    <dbReference type="NCBI Taxonomy" id="1260050"/>
    <lineage>
        <taxon>Eukaryota</taxon>
        <taxon>Fungi</taxon>
        <taxon>Dikarya</taxon>
        <taxon>Ascomycota</taxon>
        <taxon>Pezizomycotina</taxon>
        <taxon>Sordariomycetes</taxon>
        <taxon>Sordariomycetidae</taxon>
        <taxon>Ophiostomatales</taxon>
        <taxon>Ophiostomataceae</taxon>
        <taxon>Sporothrix</taxon>
    </lineage>
</organism>
<keyword evidence="3" id="KW-1185">Reference proteome</keyword>
<dbReference type="EMBL" id="CAWUHB010000101">
    <property type="protein sequence ID" value="CAK7235590.1"/>
    <property type="molecule type" value="Genomic_DNA"/>
</dbReference>
<proteinExistence type="predicted"/>
<evidence type="ECO:0000313" key="2">
    <source>
        <dbReference type="EMBL" id="CAK7235590.1"/>
    </source>
</evidence>
<sequence>MDEKQASPELLQAEPLPTQEEQEAPASPPSRKRQIDNDDDSDAEPSPKRARLTRKNLALFDKMGKKKTSDPTDDSKSTKTTSTTTSGFALQARKNGILDPRSSKPPKSLEEVLKRHAKTRATASPPESSRKDRKRNNVGY</sequence>
<feature type="compositionally biased region" description="Basic residues" evidence="1">
    <location>
        <begin position="131"/>
        <end position="140"/>
    </location>
</feature>
<dbReference type="Proteomes" id="UP001642405">
    <property type="component" value="Unassembled WGS sequence"/>
</dbReference>
<comment type="caution">
    <text evidence="2">The sequence shown here is derived from an EMBL/GenBank/DDBJ whole genome shotgun (WGS) entry which is preliminary data.</text>
</comment>